<sequence>MSSEHKNYIRIKDNSLKPDRSFVSPIVTPISNEQIFAELESNRDGVKPVIYTYKDCPSLDLDKLLEDVQSGLYPITAYHLLFPTQSSVTVPTRTNISDKILTSSTSSLSSLISTTTENDLQTPVQTITDSSIFLANHINDTNSLISNQERTTSFINDIEHNRRESISVSTGNTNNTSNNTNNSHHHHHHHPLIIPDEKEKRRIIDIQCKIKTKETGLCLLVISVKFQDRLQRDMTAEIEQDETPNTITKELLDLGLIHENDYIRVEQSIDKAFHTTITSPDVINGTSTSLLDVKKTAVVAATAALITAQALQNQLNTTPTNGTIINGNNTTTNTPSQPVMFLPP</sequence>
<evidence type="ECO:0000313" key="3">
    <source>
        <dbReference type="Proteomes" id="UP000663860"/>
    </source>
</evidence>
<name>A0A815AM26_9BILA</name>
<feature type="region of interest" description="Disordered" evidence="1">
    <location>
        <begin position="322"/>
        <end position="344"/>
    </location>
</feature>
<comment type="caution">
    <text evidence="2">The sequence shown here is derived from an EMBL/GenBank/DDBJ whole genome shotgun (WGS) entry which is preliminary data.</text>
</comment>
<gene>
    <name evidence="2" type="ORF">IZO911_LOCUS31756</name>
</gene>
<organism evidence="2 3">
    <name type="scientific">Adineta steineri</name>
    <dbReference type="NCBI Taxonomy" id="433720"/>
    <lineage>
        <taxon>Eukaryota</taxon>
        <taxon>Metazoa</taxon>
        <taxon>Spiralia</taxon>
        <taxon>Gnathifera</taxon>
        <taxon>Rotifera</taxon>
        <taxon>Eurotatoria</taxon>
        <taxon>Bdelloidea</taxon>
        <taxon>Adinetida</taxon>
        <taxon>Adinetidae</taxon>
        <taxon>Adineta</taxon>
    </lineage>
</organism>
<evidence type="ECO:0000256" key="1">
    <source>
        <dbReference type="SAM" id="MobiDB-lite"/>
    </source>
</evidence>
<evidence type="ECO:0000313" key="2">
    <source>
        <dbReference type="EMBL" id="CAF1258558.1"/>
    </source>
</evidence>
<feature type="region of interest" description="Disordered" evidence="1">
    <location>
        <begin position="167"/>
        <end position="192"/>
    </location>
</feature>
<accession>A0A815AM26</accession>
<protein>
    <submittedName>
        <fullName evidence="2">Uncharacterized protein</fullName>
    </submittedName>
</protein>
<dbReference type="EMBL" id="CAJNOE010000530">
    <property type="protein sequence ID" value="CAF1258558.1"/>
    <property type="molecule type" value="Genomic_DNA"/>
</dbReference>
<proteinExistence type="predicted"/>
<feature type="compositionally biased region" description="Low complexity" evidence="1">
    <location>
        <begin position="172"/>
        <end position="182"/>
    </location>
</feature>
<feature type="compositionally biased region" description="Low complexity" evidence="1">
    <location>
        <begin position="322"/>
        <end position="335"/>
    </location>
</feature>
<reference evidence="2" key="1">
    <citation type="submission" date="2021-02" db="EMBL/GenBank/DDBJ databases">
        <authorList>
            <person name="Nowell W R."/>
        </authorList>
    </citation>
    <scope>NUCLEOTIDE SEQUENCE</scope>
</reference>
<dbReference type="AlphaFoldDB" id="A0A815AM26"/>
<dbReference type="Proteomes" id="UP000663860">
    <property type="component" value="Unassembled WGS sequence"/>
</dbReference>